<feature type="non-terminal residue" evidence="2">
    <location>
        <position position="1"/>
    </location>
</feature>
<keyword evidence="3" id="KW-1185">Reference proteome</keyword>
<comment type="caution">
    <text evidence="2">The sequence shown here is derived from an EMBL/GenBank/DDBJ whole genome shotgun (WGS) entry which is preliminary data.</text>
</comment>
<dbReference type="EMBL" id="CAXAMN010026339">
    <property type="protein sequence ID" value="CAK9102310.1"/>
    <property type="molecule type" value="Genomic_DNA"/>
</dbReference>
<dbReference type="Proteomes" id="UP001642484">
    <property type="component" value="Unassembled WGS sequence"/>
</dbReference>
<feature type="compositionally biased region" description="Acidic residues" evidence="1">
    <location>
        <begin position="32"/>
        <end position="60"/>
    </location>
</feature>
<proteinExistence type="predicted"/>
<reference evidence="2 3" key="1">
    <citation type="submission" date="2024-02" db="EMBL/GenBank/DDBJ databases">
        <authorList>
            <person name="Chen Y."/>
            <person name="Shah S."/>
            <person name="Dougan E. K."/>
            <person name="Thang M."/>
            <person name="Chan C."/>
        </authorList>
    </citation>
    <scope>NUCLEOTIDE SEQUENCE [LARGE SCALE GENOMIC DNA]</scope>
</reference>
<feature type="compositionally biased region" description="Basic and acidic residues" evidence="1">
    <location>
        <begin position="61"/>
        <end position="73"/>
    </location>
</feature>
<feature type="region of interest" description="Disordered" evidence="1">
    <location>
        <begin position="32"/>
        <end position="80"/>
    </location>
</feature>
<evidence type="ECO:0000313" key="3">
    <source>
        <dbReference type="Proteomes" id="UP001642484"/>
    </source>
</evidence>
<sequence>FSDYARKRAALKKAREAAQSRSSRRLARTFEYDEFDEEEAEEEVVTDDEELVDVDSEEEDRPMFGDLEMRPDAGRSMPLT</sequence>
<protein>
    <submittedName>
        <fullName evidence="2">Uncharacterized protein</fullName>
    </submittedName>
</protein>
<gene>
    <name evidence="2" type="ORF">CCMP2556_LOCUS48150</name>
</gene>
<name>A0ABP0RS65_9DINO</name>
<evidence type="ECO:0000256" key="1">
    <source>
        <dbReference type="SAM" id="MobiDB-lite"/>
    </source>
</evidence>
<organism evidence="2 3">
    <name type="scientific">Durusdinium trenchii</name>
    <dbReference type="NCBI Taxonomy" id="1381693"/>
    <lineage>
        <taxon>Eukaryota</taxon>
        <taxon>Sar</taxon>
        <taxon>Alveolata</taxon>
        <taxon>Dinophyceae</taxon>
        <taxon>Suessiales</taxon>
        <taxon>Symbiodiniaceae</taxon>
        <taxon>Durusdinium</taxon>
    </lineage>
</organism>
<evidence type="ECO:0000313" key="2">
    <source>
        <dbReference type="EMBL" id="CAK9102310.1"/>
    </source>
</evidence>
<accession>A0ABP0RS65</accession>